<protein>
    <submittedName>
        <fullName evidence="1">Beta-D-glucosyl crocetin beta-1,6-glucosyltransferase</fullName>
    </submittedName>
</protein>
<gene>
    <name evidence="1" type="ORF">LOK49_LG07G01452</name>
</gene>
<evidence type="ECO:0000313" key="2">
    <source>
        <dbReference type="Proteomes" id="UP001060215"/>
    </source>
</evidence>
<comment type="caution">
    <text evidence="1">The sequence shown here is derived from an EMBL/GenBank/DDBJ whole genome shotgun (WGS) entry which is preliminary data.</text>
</comment>
<organism evidence="1 2">
    <name type="scientific">Camellia lanceoleosa</name>
    <dbReference type="NCBI Taxonomy" id="1840588"/>
    <lineage>
        <taxon>Eukaryota</taxon>
        <taxon>Viridiplantae</taxon>
        <taxon>Streptophyta</taxon>
        <taxon>Embryophyta</taxon>
        <taxon>Tracheophyta</taxon>
        <taxon>Spermatophyta</taxon>
        <taxon>Magnoliopsida</taxon>
        <taxon>eudicotyledons</taxon>
        <taxon>Gunneridae</taxon>
        <taxon>Pentapetalae</taxon>
        <taxon>asterids</taxon>
        <taxon>Ericales</taxon>
        <taxon>Theaceae</taxon>
        <taxon>Camellia</taxon>
    </lineage>
</organism>
<reference evidence="1 2" key="1">
    <citation type="journal article" date="2022" name="Plant J.">
        <title>Chromosome-level genome of Camellia lanceoleosa provides a valuable resource for understanding genome evolution and self-incompatibility.</title>
        <authorList>
            <person name="Gong W."/>
            <person name="Xiao S."/>
            <person name="Wang L."/>
            <person name="Liao Z."/>
            <person name="Chang Y."/>
            <person name="Mo W."/>
            <person name="Hu G."/>
            <person name="Li W."/>
            <person name="Zhao G."/>
            <person name="Zhu H."/>
            <person name="Hu X."/>
            <person name="Ji K."/>
            <person name="Xiang X."/>
            <person name="Song Q."/>
            <person name="Yuan D."/>
            <person name="Jin S."/>
            <person name="Zhang L."/>
        </authorList>
    </citation>
    <scope>NUCLEOTIDE SEQUENCE [LARGE SCALE GENOMIC DNA]</scope>
    <source>
        <strain evidence="1">SQ_2022a</strain>
    </source>
</reference>
<sequence length="110" mass="12461">METRNGGLSVLMLPWLAHGHIFAFLELTKKLTLKNFYIYFCSAPINLNSIKNKLSDKYHHSIQLVELHLPSLPELPPHHDTTNGLRTHLIAPLKPPLKNLPPPSPLFSKP</sequence>
<dbReference type="EMBL" id="CM045764">
    <property type="protein sequence ID" value="KAI8006852.1"/>
    <property type="molecule type" value="Genomic_DNA"/>
</dbReference>
<name>A0ACC0H2C4_9ERIC</name>
<dbReference type="Proteomes" id="UP001060215">
    <property type="component" value="Chromosome 7"/>
</dbReference>
<accession>A0ACC0H2C4</accession>
<evidence type="ECO:0000313" key="1">
    <source>
        <dbReference type="EMBL" id="KAI8006852.1"/>
    </source>
</evidence>
<keyword evidence="2" id="KW-1185">Reference proteome</keyword>
<proteinExistence type="predicted"/>